<dbReference type="RefSeq" id="XP_019015879.1">
    <property type="nucleotide sequence ID" value="XM_019163032.1"/>
</dbReference>
<dbReference type="FunFam" id="3.40.1390.30:FF:000001">
    <property type="entry name" value="GTP cyclohydrolase 1 type 2"/>
    <property type="match status" value="1"/>
</dbReference>
<reference evidence="3 4" key="1">
    <citation type="journal article" date="2016" name="Proc. Natl. Acad. Sci. U.S.A.">
        <title>Comparative genomics of biotechnologically important yeasts.</title>
        <authorList>
            <person name="Riley R."/>
            <person name="Haridas S."/>
            <person name="Wolfe K.H."/>
            <person name="Lopes M.R."/>
            <person name="Hittinger C.T."/>
            <person name="Goeker M."/>
            <person name="Salamov A.A."/>
            <person name="Wisecaver J.H."/>
            <person name="Long T.M."/>
            <person name="Calvey C.H."/>
            <person name="Aerts A.L."/>
            <person name="Barry K.W."/>
            <person name="Choi C."/>
            <person name="Clum A."/>
            <person name="Coughlan A.Y."/>
            <person name="Deshpande S."/>
            <person name="Douglass A.P."/>
            <person name="Hanson S.J."/>
            <person name="Klenk H.-P."/>
            <person name="LaButti K.M."/>
            <person name="Lapidus A."/>
            <person name="Lindquist E.A."/>
            <person name="Lipzen A.M."/>
            <person name="Meier-Kolthoff J.P."/>
            <person name="Ohm R.A."/>
            <person name="Otillar R.P."/>
            <person name="Pangilinan J.L."/>
            <person name="Peng Y."/>
            <person name="Rokas A."/>
            <person name="Rosa C.A."/>
            <person name="Scheuner C."/>
            <person name="Sibirny A.A."/>
            <person name="Slot J.C."/>
            <person name="Stielow J.B."/>
            <person name="Sun H."/>
            <person name="Kurtzman C.P."/>
            <person name="Blackwell M."/>
            <person name="Grigoriev I.V."/>
            <person name="Jeffries T.W."/>
        </authorList>
    </citation>
    <scope>NUCLEOTIDE SEQUENCE [LARGE SCALE GENOMIC DNA]</scope>
    <source>
        <strain evidence="3 4">NRRL Y-2026</strain>
    </source>
</reference>
<keyword evidence="4" id="KW-1185">Reference proteome</keyword>
<proteinExistence type="inferred from homology"/>
<dbReference type="AlphaFoldDB" id="A0A1E3NF98"/>
<feature type="binding site" evidence="2">
    <location>
        <position position="82"/>
    </location>
    <ligand>
        <name>a divalent metal cation</name>
        <dbReference type="ChEBI" id="CHEBI:60240"/>
        <label>1</label>
    </ligand>
</feature>
<evidence type="ECO:0000313" key="3">
    <source>
        <dbReference type="EMBL" id="ODQ44766.1"/>
    </source>
</evidence>
<protein>
    <recommendedName>
        <fullName evidence="5">YbgI/family dinuclear metal center protein</fullName>
    </recommendedName>
</protein>
<dbReference type="PANTHER" id="PTHR13799:SF13">
    <property type="entry name" value="NIF3-LIKE PROTEIN 1"/>
    <property type="match status" value="1"/>
</dbReference>
<dbReference type="GO" id="GO:0046872">
    <property type="term" value="F:metal ion binding"/>
    <property type="evidence" value="ECO:0007669"/>
    <property type="project" value="UniProtKB-KW"/>
</dbReference>
<organism evidence="3 4">
    <name type="scientific">Pichia membranifaciens NRRL Y-2026</name>
    <dbReference type="NCBI Taxonomy" id="763406"/>
    <lineage>
        <taxon>Eukaryota</taxon>
        <taxon>Fungi</taxon>
        <taxon>Dikarya</taxon>
        <taxon>Ascomycota</taxon>
        <taxon>Saccharomycotina</taxon>
        <taxon>Pichiomycetes</taxon>
        <taxon>Pichiales</taxon>
        <taxon>Pichiaceae</taxon>
        <taxon>Pichia</taxon>
    </lineage>
</organism>
<sequence length="293" mass="31304">MSVRALESRVLQTVTRAMDKLYPLKNAENSWDNTGLLVDSSVPDAGDAAAAAAPRILLTVDLTEAVADEAIRQRCNVIIAYHPFLFRKFNRITPADNTQHRSLVKLIRNNVSVYSPHTAVDAAVGGVNDWLADGVCAGSVETARRVIVPDKTAVPGVGMGRIVQLDRPIPLSDAVARIKTALHLRHVQVAARAGVDAVSVRTIAICAGSGAGVFQNLDPADHAAVDLFYTGELSHHELLALSEHDKSVVLCGHCNTERPFLHTLRTRLAAELAPVAGAHVVVSLCDASPFVTL</sequence>
<gene>
    <name evidence="3" type="ORF">PICMEDRAFT_36732</name>
</gene>
<evidence type="ECO:0008006" key="5">
    <source>
        <dbReference type="Google" id="ProtNLM"/>
    </source>
</evidence>
<dbReference type="PANTHER" id="PTHR13799">
    <property type="entry name" value="NGG1 INTERACTING FACTOR 3"/>
    <property type="match status" value="1"/>
</dbReference>
<comment type="similarity">
    <text evidence="1">Belongs to the GTP cyclohydrolase I type 2/NIF3 family.</text>
</comment>
<dbReference type="OrthoDB" id="3345469at2759"/>
<feature type="binding site" evidence="2">
    <location>
        <position position="257"/>
    </location>
    <ligand>
        <name>a divalent metal cation</name>
        <dbReference type="ChEBI" id="CHEBI:60240"/>
        <label>1</label>
    </ligand>
</feature>
<evidence type="ECO:0000256" key="1">
    <source>
        <dbReference type="ARBA" id="ARBA00006964"/>
    </source>
</evidence>
<evidence type="ECO:0000256" key="2">
    <source>
        <dbReference type="PIRSR" id="PIRSR602678-1"/>
    </source>
</evidence>
<dbReference type="EMBL" id="KV454006">
    <property type="protein sequence ID" value="ODQ44766.1"/>
    <property type="molecule type" value="Genomic_DNA"/>
</dbReference>
<dbReference type="STRING" id="763406.A0A1E3NF98"/>
<dbReference type="Gene3D" id="3.40.1390.30">
    <property type="entry name" value="NIF3 (NGG1p interacting factor 3)-like"/>
    <property type="match status" value="1"/>
</dbReference>
<dbReference type="Pfam" id="PF01784">
    <property type="entry name" value="DUF34_NIF3"/>
    <property type="match status" value="1"/>
</dbReference>
<dbReference type="GO" id="GO:0005739">
    <property type="term" value="C:mitochondrion"/>
    <property type="evidence" value="ECO:0007669"/>
    <property type="project" value="EnsemblFungi"/>
</dbReference>
<dbReference type="InterPro" id="IPR002678">
    <property type="entry name" value="DUF34/NIF3"/>
</dbReference>
<dbReference type="NCBIfam" id="TIGR00486">
    <property type="entry name" value="YbgI_SA1388"/>
    <property type="match status" value="1"/>
</dbReference>
<dbReference type="GeneID" id="30179719"/>
<evidence type="ECO:0000313" key="4">
    <source>
        <dbReference type="Proteomes" id="UP000094455"/>
    </source>
</evidence>
<keyword evidence="2" id="KW-0479">Metal-binding</keyword>
<dbReference type="SUPFAM" id="SSF102705">
    <property type="entry name" value="NIF3 (NGG1p interacting factor 3)-like"/>
    <property type="match status" value="1"/>
</dbReference>
<dbReference type="InterPro" id="IPR036069">
    <property type="entry name" value="DUF34/NIF3_sf"/>
</dbReference>
<dbReference type="Proteomes" id="UP000094455">
    <property type="component" value="Unassembled WGS sequence"/>
</dbReference>
<name>A0A1E3NF98_9ASCO</name>
<accession>A0A1E3NF98</accession>
<feature type="binding site" evidence="2">
    <location>
        <position position="121"/>
    </location>
    <ligand>
        <name>a divalent metal cation</name>
        <dbReference type="ChEBI" id="CHEBI:60240"/>
        <label>1</label>
    </ligand>
</feature>
<feature type="binding site" evidence="2">
    <location>
        <position position="253"/>
    </location>
    <ligand>
        <name>a divalent metal cation</name>
        <dbReference type="ChEBI" id="CHEBI:60240"/>
        <label>1</label>
    </ligand>
</feature>